<dbReference type="OrthoDB" id="428734at2759"/>
<dbReference type="GO" id="GO:0046872">
    <property type="term" value="F:metal ion binding"/>
    <property type="evidence" value="ECO:0007669"/>
    <property type="project" value="UniProtKB-KW"/>
</dbReference>
<evidence type="ECO:0000256" key="12">
    <source>
        <dbReference type="ARBA" id="ARBA00022801"/>
    </source>
</evidence>
<evidence type="ECO:0000256" key="20">
    <source>
        <dbReference type="ARBA" id="ARBA00031469"/>
    </source>
</evidence>
<dbReference type="RefSeq" id="XP_014562887.1">
    <property type="nucleotide sequence ID" value="XM_014707401.1"/>
</dbReference>
<keyword evidence="7" id="KW-0963">Cytoplasm</keyword>
<sequence>MNEESGMQVRKVCPKKSNENGDGWTHLDLSAQGIRNISKALFDLTFIRTLNLMGNEIEVIPSEICNLKNLESLNLSKNKIRCIPVEMGKMVSLKELDLSDNLISNVPMEIGTLYNLEVFEMSNNPLIVPFSTLAKEKKLLAFCREHNTGYSSPSDRSWMECSSRNALHGDTISVGVFNILSNVYASRLTYAPSWVINPDFRREGVLQEIVLYNVDILCLQEIELYNFFDFYKEQLEMRCSYDSIIYPRGRIKNVAEKKNVDGCAIFWRKSKFRLIEQFPIDFYQTMTQDPRFEENQMLLARYGKKDNVAIAALLEKTNGQQVLVVNTHIFWDPEYPDIKLLQTMLLIEEIQRIKSKHPNAFVIVQGDFNSLRCSSVYKSVTTHQMDFADFGDIQCYQGIKKERMGLGMKDAYTNEDLEFTNFTPQFKDVIDYIFYGDRLTLTSVLSPVDNEYTEKIVGLPSIHFPSDHIFLGAKLTFPNKTSGSSMFNKSLAK</sequence>
<dbReference type="InterPro" id="IPR005135">
    <property type="entry name" value="Endo/exonuclease/phosphatase"/>
</dbReference>
<evidence type="ECO:0000256" key="9">
    <source>
        <dbReference type="ARBA" id="ARBA00022722"/>
    </source>
</evidence>
<dbReference type="FunCoup" id="A0A0B2UIQ4">
    <property type="interactions" value="174"/>
</dbReference>
<organism evidence="24 25">
    <name type="scientific">Ordospora colligata OC4</name>
    <dbReference type="NCBI Taxonomy" id="1354746"/>
    <lineage>
        <taxon>Eukaryota</taxon>
        <taxon>Fungi</taxon>
        <taxon>Fungi incertae sedis</taxon>
        <taxon>Microsporidia</taxon>
        <taxon>Ordosporidae</taxon>
        <taxon>Ordospora</taxon>
    </lineage>
</organism>
<comment type="similarity">
    <text evidence="5">Belongs to the CCR4/nocturin family.</text>
</comment>
<keyword evidence="9" id="KW-0540">Nuclease</keyword>
<accession>A0A0B2UIQ4</accession>
<dbReference type="EMBL" id="JOKQ01000012">
    <property type="protein sequence ID" value="KHN68845.1"/>
    <property type="molecule type" value="Genomic_DNA"/>
</dbReference>
<dbReference type="Gene3D" id="3.80.10.10">
    <property type="entry name" value="Ribonuclease Inhibitor"/>
    <property type="match status" value="1"/>
</dbReference>
<dbReference type="GO" id="GO:0005737">
    <property type="term" value="C:cytoplasm"/>
    <property type="evidence" value="ECO:0007669"/>
    <property type="project" value="UniProtKB-SubCell"/>
</dbReference>
<gene>
    <name evidence="24" type="ORF">M896_120650</name>
</gene>
<evidence type="ECO:0000256" key="2">
    <source>
        <dbReference type="ARBA" id="ARBA00001946"/>
    </source>
</evidence>
<evidence type="ECO:0000256" key="11">
    <source>
        <dbReference type="ARBA" id="ARBA00022737"/>
    </source>
</evidence>
<dbReference type="SMART" id="SM00369">
    <property type="entry name" value="LRR_TYP"/>
    <property type="match status" value="3"/>
</dbReference>
<comment type="caution">
    <text evidence="24">The sequence shown here is derived from an EMBL/GenBank/DDBJ whole genome shotgun (WGS) entry which is preliminary data.</text>
</comment>
<comment type="subcellular location">
    <subcellularLocation>
        <location evidence="4">Cytoplasm</location>
    </subcellularLocation>
    <subcellularLocation>
        <location evidence="3">Nucleus</location>
    </subcellularLocation>
</comment>
<evidence type="ECO:0000256" key="7">
    <source>
        <dbReference type="ARBA" id="ARBA00022490"/>
    </source>
</evidence>
<dbReference type="InParanoid" id="A0A0B2UIQ4"/>
<dbReference type="GO" id="GO:0004535">
    <property type="term" value="F:poly(A)-specific ribonuclease activity"/>
    <property type="evidence" value="ECO:0007669"/>
    <property type="project" value="UniProtKB-EC"/>
</dbReference>
<feature type="domain" description="Disease resistance R13L4/SHOC-2-like LRR" evidence="23">
    <location>
        <begin position="26"/>
        <end position="122"/>
    </location>
</feature>
<keyword evidence="11" id="KW-0677">Repeat</keyword>
<dbReference type="SUPFAM" id="SSF52058">
    <property type="entry name" value="L domain-like"/>
    <property type="match status" value="1"/>
</dbReference>
<feature type="domain" description="Endonuclease/exonuclease/phosphatase" evidence="22">
    <location>
        <begin position="177"/>
        <end position="468"/>
    </location>
</feature>
<keyword evidence="8" id="KW-0433">Leucine-rich repeat</keyword>
<keyword evidence="15" id="KW-0694">RNA-binding</keyword>
<keyword evidence="10" id="KW-0479">Metal-binding</keyword>
<dbReference type="AlphaFoldDB" id="A0A0B2UIQ4"/>
<dbReference type="Gene3D" id="3.60.10.10">
    <property type="entry name" value="Endonuclease/exonuclease/phosphatase"/>
    <property type="match status" value="1"/>
</dbReference>
<evidence type="ECO:0000256" key="1">
    <source>
        <dbReference type="ARBA" id="ARBA00001663"/>
    </source>
</evidence>
<dbReference type="PANTHER" id="PTHR12121">
    <property type="entry name" value="CARBON CATABOLITE REPRESSOR PROTEIN 4"/>
    <property type="match status" value="1"/>
</dbReference>
<evidence type="ECO:0000256" key="4">
    <source>
        <dbReference type="ARBA" id="ARBA00004496"/>
    </source>
</evidence>
<comment type="cofactor">
    <cofactor evidence="2">
        <name>Mg(2+)</name>
        <dbReference type="ChEBI" id="CHEBI:18420"/>
    </cofactor>
</comment>
<evidence type="ECO:0000256" key="18">
    <source>
        <dbReference type="ARBA" id="ARBA00023242"/>
    </source>
</evidence>
<evidence type="ECO:0000256" key="8">
    <source>
        <dbReference type="ARBA" id="ARBA00022614"/>
    </source>
</evidence>
<keyword evidence="13" id="KW-0269">Exonuclease</keyword>
<evidence type="ECO:0000256" key="13">
    <source>
        <dbReference type="ARBA" id="ARBA00022839"/>
    </source>
</evidence>
<keyword evidence="25" id="KW-1185">Reference proteome</keyword>
<evidence type="ECO:0000256" key="14">
    <source>
        <dbReference type="ARBA" id="ARBA00022842"/>
    </source>
</evidence>
<dbReference type="InterPro" id="IPR032675">
    <property type="entry name" value="LRR_dom_sf"/>
</dbReference>
<dbReference type="Pfam" id="PF03372">
    <property type="entry name" value="Exo_endo_phos"/>
    <property type="match status" value="1"/>
</dbReference>
<dbReference type="PANTHER" id="PTHR12121:SF100">
    <property type="entry name" value="POLY(A)-SPECIFIC RIBONUCLEASE"/>
    <property type="match status" value="1"/>
</dbReference>
<evidence type="ECO:0000313" key="24">
    <source>
        <dbReference type="EMBL" id="KHN68845.1"/>
    </source>
</evidence>
<evidence type="ECO:0000256" key="16">
    <source>
        <dbReference type="ARBA" id="ARBA00023015"/>
    </source>
</evidence>
<keyword evidence="16" id="KW-0805">Transcription regulation</keyword>
<dbReference type="GO" id="GO:0003723">
    <property type="term" value="F:RNA binding"/>
    <property type="evidence" value="ECO:0007669"/>
    <property type="project" value="UniProtKB-KW"/>
</dbReference>
<keyword evidence="17" id="KW-0804">Transcription</keyword>
<dbReference type="InterPro" id="IPR050410">
    <property type="entry name" value="CCR4/nocturin_mRNA_transcr"/>
</dbReference>
<keyword evidence="14" id="KW-0460">Magnesium</keyword>
<evidence type="ECO:0000256" key="6">
    <source>
        <dbReference type="ARBA" id="ARBA00012161"/>
    </source>
</evidence>
<evidence type="ECO:0000259" key="22">
    <source>
        <dbReference type="Pfam" id="PF03372"/>
    </source>
</evidence>
<dbReference type="PROSITE" id="PS51450">
    <property type="entry name" value="LRR"/>
    <property type="match status" value="2"/>
</dbReference>
<dbReference type="InterPro" id="IPR003591">
    <property type="entry name" value="Leu-rich_rpt_typical-subtyp"/>
</dbReference>
<dbReference type="SUPFAM" id="SSF56219">
    <property type="entry name" value="DNase I-like"/>
    <property type="match status" value="1"/>
</dbReference>
<evidence type="ECO:0000259" key="23">
    <source>
        <dbReference type="Pfam" id="PF23598"/>
    </source>
</evidence>
<dbReference type="EC" id="3.1.13.4" evidence="6"/>
<dbReference type="STRING" id="1354746.A0A0B2UIQ4"/>
<name>A0A0B2UIQ4_9MICR</name>
<dbReference type="InterPro" id="IPR036691">
    <property type="entry name" value="Endo/exonu/phosph_ase_sf"/>
</dbReference>
<dbReference type="HOGENOM" id="CLU_016428_4_2_1"/>
<evidence type="ECO:0000256" key="10">
    <source>
        <dbReference type="ARBA" id="ARBA00022723"/>
    </source>
</evidence>
<proteinExistence type="inferred from homology"/>
<reference evidence="24 25" key="1">
    <citation type="journal article" date="2014" name="MBio">
        <title>The Ordospora colligata genome; evolution of extreme reduction in microsporidia and host-to-parasite horizontal gene transfer.</title>
        <authorList>
            <person name="Pombert J.-F."/>
            <person name="Haag K.L."/>
            <person name="Beidas S."/>
            <person name="Ebert D."/>
            <person name="Keeling P.J."/>
        </authorList>
    </citation>
    <scope>NUCLEOTIDE SEQUENCE [LARGE SCALE GENOMIC DNA]</scope>
    <source>
        <strain evidence="24 25">OC4</strain>
    </source>
</reference>
<evidence type="ECO:0000256" key="21">
    <source>
        <dbReference type="ARBA" id="ARBA00033317"/>
    </source>
</evidence>
<evidence type="ECO:0000256" key="19">
    <source>
        <dbReference type="ARBA" id="ARBA00030493"/>
    </source>
</evidence>
<dbReference type="VEuPathDB" id="MicrosporidiaDB:M896_120650"/>
<dbReference type="Pfam" id="PF23598">
    <property type="entry name" value="LRR_14"/>
    <property type="match status" value="1"/>
</dbReference>
<evidence type="ECO:0000313" key="25">
    <source>
        <dbReference type="Proteomes" id="UP000031056"/>
    </source>
</evidence>
<keyword evidence="12" id="KW-0378">Hydrolase</keyword>
<evidence type="ECO:0000256" key="5">
    <source>
        <dbReference type="ARBA" id="ARBA00010774"/>
    </source>
</evidence>
<dbReference type="InterPro" id="IPR055414">
    <property type="entry name" value="LRR_R13L4/SHOC2-like"/>
</dbReference>
<dbReference type="GeneID" id="26262582"/>
<evidence type="ECO:0000256" key="17">
    <source>
        <dbReference type="ARBA" id="ARBA00023163"/>
    </source>
</evidence>
<dbReference type="GO" id="GO:0005634">
    <property type="term" value="C:nucleus"/>
    <property type="evidence" value="ECO:0007669"/>
    <property type="project" value="UniProtKB-SubCell"/>
</dbReference>
<evidence type="ECO:0000256" key="3">
    <source>
        <dbReference type="ARBA" id="ARBA00004123"/>
    </source>
</evidence>
<keyword evidence="18" id="KW-0539">Nucleus</keyword>
<evidence type="ECO:0000256" key="15">
    <source>
        <dbReference type="ARBA" id="ARBA00022884"/>
    </source>
</evidence>
<protein>
    <recommendedName>
        <fullName evidence="6">poly(A)-specific ribonuclease</fullName>
        <ecNumber evidence="6">3.1.13.4</ecNumber>
    </recommendedName>
    <alternativeName>
        <fullName evidence="19">Carbon catabolite repressor protein 4</fullName>
    </alternativeName>
    <alternativeName>
        <fullName evidence="20">Cytoplasmic deadenylase</fullName>
    </alternativeName>
    <alternativeName>
        <fullName evidence="21">Glucose-repressible alcohol dehydrogenase transcriptional effector</fullName>
    </alternativeName>
</protein>
<comment type="catalytic activity">
    <reaction evidence="1">
        <text>Exonucleolytic cleavage of poly(A) to 5'-AMP.</text>
        <dbReference type="EC" id="3.1.13.4"/>
    </reaction>
</comment>
<dbReference type="Proteomes" id="UP000031056">
    <property type="component" value="Unassembled WGS sequence"/>
</dbReference>
<dbReference type="InterPro" id="IPR001611">
    <property type="entry name" value="Leu-rich_rpt"/>
</dbReference>